<keyword evidence="10" id="KW-1185">Reference proteome</keyword>
<evidence type="ECO:0000256" key="7">
    <source>
        <dbReference type="ARBA" id="ARBA00023136"/>
    </source>
</evidence>
<feature type="transmembrane region" description="Helical" evidence="8">
    <location>
        <begin position="78"/>
        <end position="95"/>
    </location>
</feature>
<evidence type="ECO:0000256" key="4">
    <source>
        <dbReference type="ARBA" id="ARBA00022544"/>
    </source>
</evidence>
<keyword evidence="7 8" id="KW-0472">Membrane</keyword>
<evidence type="ECO:0000256" key="5">
    <source>
        <dbReference type="ARBA" id="ARBA00022692"/>
    </source>
</evidence>
<feature type="transmembrane region" description="Helical" evidence="8">
    <location>
        <begin position="269"/>
        <end position="291"/>
    </location>
</feature>
<organism evidence="9 10">
    <name type="scientific">Niallia taxi</name>
    <dbReference type="NCBI Taxonomy" id="2499688"/>
    <lineage>
        <taxon>Bacteria</taxon>
        <taxon>Bacillati</taxon>
        <taxon>Bacillota</taxon>
        <taxon>Bacilli</taxon>
        <taxon>Bacillales</taxon>
        <taxon>Bacillaceae</taxon>
        <taxon>Niallia</taxon>
    </lineage>
</organism>
<protein>
    <submittedName>
        <fullName evidence="9">Spore gernimation protein KC</fullName>
    </submittedName>
</protein>
<feature type="transmembrane region" description="Helical" evidence="8">
    <location>
        <begin position="303"/>
        <end position="325"/>
    </location>
</feature>
<dbReference type="InterPro" id="IPR004761">
    <property type="entry name" value="Spore_GerAB"/>
</dbReference>
<feature type="transmembrane region" description="Helical" evidence="8">
    <location>
        <begin position="337"/>
        <end position="357"/>
    </location>
</feature>
<evidence type="ECO:0000256" key="8">
    <source>
        <dbReference type="SAM" id="Phobius"/>
    </source>
</evidence>
<sequence length="368" mass="41708">MLTERISLTQLFALILAFNLGSSLVFGIGLEAREDSWLVILLSTFLGVIVAFFYFKIIDMLPDKNLYQILEYCFGRPVAIIISFIYAVYFFYIAARIVRDFSELTSAAILPVTPIEFISLTLTVLLGYILYLGIEVLGRTTEVLTPYSIFFLLLLIIFLYGSRSISLENIQPVMGRGVGIFIKSMFPYEVARPYGEMVVFMCILPLVRNFKDSRLTYLVSVVSSGLFLTLTSLLITTSLGSNIALRANFPLLSATRLVSIGEFIERIDVISVFMIMLGVLVKSSVFIYGGLKGLEYIFKLPYRYFVMPMIFIISVYSIFISRYFADHVYEGLRVIHYLLSMPLQFMLPILLYFIVLVKTSVQGSSVSK</sequence>
<comment type="subcellular location">
    <subcellularLocation>
        <location evidence="1">Membrane</location>
        <topology evidence="1">Multi-pass membrane protein</topology>
    </subcellularLocation>
</comment>
<gene>
    <name evidence="9" type="ORF">EM808_00425</name>
</gene>
<proteinExistence type="inferred from homology"/>
<feature type="transmembrane region" description="Helical" evidence="8">
    <location>
        <begin position="143"/>
        <end position="161"/>
    </location>
</feature>
<keyword evidence="6 8" id="KW-1133">Transmembrane helix</keyword>
<dbReference type="RefSeq" id="WP_127734369.1">
    <property type="nucleotide sequence ID" value="NZ_CAJCKN010000032.1"/>
</dbReference>
<dbReference type="PANTHER" id="PTHR34975">
    <property type="entry name" value="SPORE GERMINATION PROTEIN A2"/>
    <property type="match status" value="1"/>
</dbReference>
<keyword evidence="5 8" id="KW-0812">Transmembrane</keyword>
<evidence type="ECO:0000256" key="3">
    <source>
        <dbReference type="ARBA" id="ARBA00022448"/>
    </source>
</evidence>
<reference evidence="9 10" key="1">
    <citation type="submission" date="2019-01" db="EMBL/GenBank/DDBJ databases">
        <title>Bacillus sp. M5HDSG1-1, whole genome shotgun sequence.</title>
        <authorList>
            <person name="Tuo L."/>
        </authorList>
    </citation>
    <scope>NUCLEOTIDE SEQUENCE [LARGE SCALE GENOMIC DNA]</scope>
    <source>
        <strain evidence="9 10">M5HDSG1-1</strain>
    </source>
</reference>
<feature type="transmembrane region" description="Helical" evidence="8">
    <location>
        <begin position="107"/>
        <end position="131"/>
    </location>
</feature>
<dbReference type="GO" id="GO:0016020">
    <property type="term" value="C:membrane"/>
    <property type="evidence" value="ECO:0007669"/>
    <property type="project" value="UniProtKB-SubCell"/>
</dbReference>
<comment type="similarity">
    <text evidence="2">Belongs to the amino acid-polyamine-organocation (APC) superfamily. Spore germination protein (SGP) (TC 2.A.3.9) family.</text>
</comment>
<feature type="transmembrane region" description="Helical" evidence="8">
    <location>
        <begin position="215"/>
        <end position="235"/>
    </location>
</feature>
<feature type="transmembrane region" description="Helical" evidence="8">
    <location>
        <begin position="37"/>
        <end position="57"/>
    </location>
</feature>
<dbReference type="GeneID" id="87619234"/>
<dbReference type="GO" id="GO:0009847">
    <property type="term" value="P:spore germination"/>
    <property type="evidence" value="ECO:0007669"/>
    <property type="project" value="InterPro"/>
</dbReference>
<evidence type="ECO:0000256" key="6">
    <source>
        <dbReference type="ARBA" id="ARBA00022989"/>
    </source>
</evidence>
<evidence type="ECO:0000313" key="10">
    <source>
        <dbReference type="Proteomes" id="UP000288024"/>
    </source>
</evidence>
<name>A0A3S2TW42_9BACI</name>
<dbReference type="AlphaFoldDB" id="A0A3S2TW42"/>
<evidence type="ECO:0000256" key="1">
    <source>
        <dbReference type="ARBA" id="ARBA00004141"/>
    </source>
</evidence>
<keyword evidence="4" id="KW-0309">Germination</keyword>
<accession>A0A3S2TW42</accession>
<dbReference type="EMBL" id="RZTZ01000001">
    <property type="protein sequence ID" value="RVT66989.1"/>
    <property type="molecule type" value="Genomic_DNA"/>
</dbReference>
<dbReference type="NCBIfam" id="TIGR00912">
    <property type="entry name" value="2A0309"/>
    <property type="match status" value="1"/>
</dbReference>
<dbReference type="Pfam" id="PF03845">
    <property type="entry name" value="Spore_permease"/>
    <property type="match status" value="1"/>
</dbReference>
<keyword evidence="3" id="KW-0813">Transport</keyword>
<dbReference type="PANTHER" id="PTHR34975:SF2">
    <property type="entry name" value="SPORE GERMINATION PROTEIN A2"/>
    <property type="match status" value="1"/>
</dbReference>
<comment type="caution">
    <text evidence="9">The sequence shown here is derived from an EMBL/GenBank/DDBJ whole genome shotgun (WGS) entry which is preliminary data.</text>
</comment>
<dbReference type="Proteomes" id="UP000288024">
    <property type="component" value="Unassembled WGS sequence"/>
</dbReference>
<evidence type="ECO:0000256" key="2">
    <source>
        <dbReference type="ARBA" id="ARBA00007998"/>
    </source>
</evidence>
<evidence type="ECO:0000313" key="9">
    <source>
        <dbReference type="EMBL" id="RVT66989.1"/>
    </source>
</evidence>